<evidence type="ECO:0000256" key="4">
    <source>
        <dbReference type="ARBA" id="ARBA00023136"/>
    </source>
</evidence>
<keyword evidence="2 5" id="KW-0812">Transmembrane</keyword>
<keyword evidence="7" id="KW-1185">Reference proteome</keyword>
<feature type="transmembrane region" description="Helical" evidence="5">
    <location>
        <begin position="32"/>
        <end position="57"/>
    </location>
</feature>
<comment type="caution">
    <text evidence="6">The sequence shown here is derived from an EMBL/GenBank/DDBJ whole genome shotgun (WGS) entry which is preliminary data.</text>
</comment>
<reference evidence="6 7" key="1">
    <citation type="journal article" date="2018" name="Nat. Ecol. Evol.">
        <title>Shark genomes provide insights into elasmobranch evolution and the origin of vertebrates.</title>
        <authorList>
            <person name="Hara Y"/>
            <person name="Yamaguchi K"/>
            <person name="Onimaru K"/>
            <person name="Kadota M"/>
            <person name="Koyanagi M"/>
            <person name="Keeley SD"/>
            <person name="Tatsumi K"/>
            <person name="Tanaka K"/>
            <person name="Motone F"/>
            <person name="Kageyama Y"/>
            <person name="Nozu R"/>
            <person name="Adachi N"/>
            <person name="Nishimura O"/>
            <person name="Nakagawa R"/>
            <person name="Tanegashima C"/>
            <person name="Kiyatake I"/>
            <person name="Matsumoto R"/>
            <person name="Murakumo K"/>
            <person name="Nishida K"/>
            <person name="Terakita A"/>
            <person name="Kuratani S"/>
            <person name="Sato K"/>
            <person name="Hyodo S Kuraku.S."/>
        </authorList>
    </citation>
    <scope>NUCLEOTIDE SEQUENCE [LARGE SCALE GENOMIC DNA]</scope>
</reference>
<dbReference type="AlphaFoldDB" id="A0A401T5K3"/>
<evidence type="ECO:0000256" key="3">
    <source>
        <dbReference type="ARBA" id="ARBA00022989"/>
    </source>
</evidence>
<evidence type="ECO:0000256" key="2">
    <source>
        <dbReference type="ARBA" id="ARBA00022692"/>
    </source>
</evidence>
<evidence type="ECO:0000313" key="6">
    <source>
        <dbReference type="EMBL" id="GCC37919.1"/>
    </source>
</evidence>
<dbReference type="Proteomes" id="UP000287033">
    <property type="component" value="Unassembled WGS sequence"/>
</dbReference>
<evidence type="ECO:0000256" key="5">
    <source>
        <dbReference type="SAM" id="Phobius"/>
    </source>
</evidence>
<evidence type="ECO:0000256" key="1">
    <source>
        <dbReference type="ARBA" id="ARBA00004141"/>
    </source>
</evidence>
<protein>
    <recommendedName>
        <fullName evidence="8">Tetraspanin</fullName>
    </recommendedName>
</protein>
<dbReference type="STRING" id="137246.A0A401T5K3"/>
<name>A0A401T5K3_CHIPU</name>
<evidence type="ECO:0000313" key="7">
    <source>
        <dbReference type="Proteomes" id="UP000287033"/>
    </source>
</evidence>
<evidence type="ECO:0008006" key="8">
    <source>
        <dbReference type="Google" id="ProtNLM"/>
    </source>
</evidence>
<comment type="subcellular location">
    <subcellularLocation>
        <location evidence="1">Membrane</location>
        <topology evidence="1">Multi-pass membrane protein</topology>
    </subcellularLocation>
</comment>
<dbReference type="EMBL" id="BEZZ01001080">
    <property type="protein sequence ID" value="GCC37919.1"/>
    <property type="molecule type" value="Genomic_DNA"/>
</dbReference>
<proteinExistence type="predicted"/>
<gene>
    <name evidence="6" type="ORF">chiPu_0016429</name>
</gene>
<accession>A0A401T5K3</accession>
<dbReference type="PANTHER" id="PTHR19282:SF551">
    <property type="entry name" value="RE08073P-RELATED"/>
    <property type="match status" value="1"/>
</dbReference>
<dbReference type="Pfam" id="PF00335">
    <property type="entry name" value="Tetraspanin"/>
    <property type="match status" value="1"/>
</dbReference>
<organism evidence="6 7">
    <name type="scientific">Chiloscyllium punctatum</name>
    <name type="common">Brownbanded bambooshark</name>
    <name type="synonym">Hemiscyllium punctatum</name>
    <dbReference type="NCBI Taxonomy" id="137246"/>
    <lineage>
        <taxon>Eukaryota</taxon>
        <taxon>Metazoa</taxon>
        <taxon>Chordata</taxon>
        <taxon>Craniata</taxon>
        <taxon>Vertebrata</taxon>
        <taxon>Chondrichthyes</taxon>
        <taxon>Elasmobranchii</taxon>
        <taxon>Galeomorphii</taxon>
        <taxon>Galeoidea</taxon>
        <taxon>Orectolobiformes</taxon>
        <taxon>Hemiscylliidae</taxon>
        <taxon>Chiloscyllium</taxon>
    </lineage>
</organism>
<dbReference type="GO" id="GO:0005886">
    <property type="term" value="C:plasma membrane"/>
    <property type="evidence" value="ECO:0007669"/>
    <property type="project" value="TreeGrafter"/>
</dbReference>
<keyword evidence="3 5" id="KW-1133">Transmembrane helix</keyword>
<sequence length="131" mass="14230">MCSVWRPSQERPVRTVSGGNHSNRVGSDDQSFGVYTLIATGALMMLVGFLGCCGVVHESQCLLGAFFMCLLVIFVAEITAGVWGFLNKHEILQEMSGYYSKSLQAYKMTGAGNRTLRAIHSVVSGCLTPYP</sequence>
<dbReference type="OrthoDB" id="5870230at2759"/>
<dbReference type="PRINTS" id="PR00259">
    <property type="entry name" value="TMFOUR"/>
</dbReference>
<feature type="transmembrane region" description="Helical" evidence="5">
    <location>
        <begin position="63"/>
        <end position="86"/>
    </location>
</feature>
<dbReference type="PANTHER" id="PTHR19282">
    <property type="entry name" value="TETRASPANIN"/>
    <property type="match status" value="1"/>
</dbReference>
<keyword evidence="4 5" id="KW-0472">Membrane</keyword>
<dbReference type="InterPro" id="IPR018499">
    <property type="entry name" value="Tetraspanin/Peripherin"/>
</dbReference>